<evidence type="ECO:0000313" key="1">
    <source>
        <dbReference type="EMBL" id="OMP68249.1"/>
    </source>
</evidence>
<sequence length="81" mass="9716">MDVYFYTRPNCHLCEEAKIVMDMVKEEIDMMLQERNIDGCDEWTERYGLMIPVVEYNGEILQYGHIDYVSVFTKLKQEINK</sequence>
<dbReference type="Proteomes" id="UP000188613">
    <property type="component" value="Unassembled WGS sequence"/>
</dbReference>
<dbReference type="SUPFAM" id="SSF52833">
    <property type="entry name" value="Thioredoxin-like"/>
    <property type="match status" value="1"/>
</dbReference>
<dbReference type="OrthoDB" id="32865at2"/>
<dbReference type="Pfam" id="PF05768">
    <property type="entry name" value="Glrx-like"/>
    <property type="match status" value="1"/>
</dbReference>
<dbReference type="InterPro" id="IPR008554">
    <property type="entry name" value="Glutaredoxin-like"/>
</dbReference>
<name>A0A1V2AB83_9BACI</name>
<dbReference type="STRING" id="1714355.BTO28_03010"/>
<accession>A0A1V2AB83</accession>
<dbReference type="InterPro" id="IPR036249">
    <property type="entry name" value="Thioredoxin-like_sf"/>
</dbReference>
<dbReference type="InterPro" id="IPR052565">
    <property type="entry name" value="Glutaredoxin-like_YDR286C"/>
</dbReference>
<protein>
    <submittedName>
        <fullName evidence="1">NrdH-redoxin</fullName>
    </submittedName>
</protein>
<keyword evidence="2" id="KW-1185">Reference proteome</keyword>
<dbReference type="RefSeq" id="WP_076763911.1">
    <property type="nucleotide sequence ID" value="NZ_MSFI01000005.1"/>
</dbReference>
<dbReference type="AlphaFoldDB" id="A0A1V2AB83"/>
<evidence type="ECO:0000313" key="2">
    <source>
        <dbReference type="Proteomes" id="UP000188613"/>
    </source>
</evidence>
<organism evidence="1 2">
    <name type="scientific">Domibacillus epiphyticus</name>
    <dbReference type="NCBI Taxonomy" id="1714355"/>
    <lineage>
        <taxon>Bacteria</taxon>
        <taxon>Bacillati</taxon>
        <taxon>Bacillota</taxon>
        <taxon>Bacilli</taxon>
        <taxon>Bacillales</taxon>
        <taxon>Bacillaceae</taxon>
        <taxon>Domibacillus</taxon>
    </lineage>
</organism>
<dbReference type="PANTHER" id="PTHR33558">
    <property type="entry name" value="GLUTAREDOXIN-LIKE PROTEIN C5ORF63 HOMOLOG"/>
    <property type="match status" value="1"/>
</dbReference>
<proteinExistence type="predicted"/>
<reference evidence="1 2" key="1">
    <citation type="submission" date="2016-12" db="EMBL/GenBank/DDBJ databases">
        <title>Domibacillus sp. SAB 38T whole genome sequencing.</title>
        <authorList>
            <person name="Verma A."/>
            <person name="Ojha A.K."/>
            <person name="Krishnamurthi S."/>
        </authorList>
    </citation>
    <scope>NUCLEOTIDE SEQUENCE [LARGE SCALE GENOMIC DNA]</scope>
    <source>
        <strain evidence="1 2">SAB 38</strain>
    </source>
</reference>
<dbReference type="PANTHER" id="PTHR33558:SF1">
    <property type="entry name" value="GLUTAREDOXIN-LIKE PROTEIN C5ORF63 HOMOLOG"/>
    <property type="match status" value="1"/>
</dbReference>
<comment type="caution">
    <text evidence="1">The sequence shown here is derived from an EMBL/GenBank/DDBJ whole genome shotgun (WGS) entry which is preliminary data.</text>
</comment>
<dbReference type="Gene3D" id="3.40.30.10">
    <property type="entry name" value="Glutaredoxin"/>
    <property type="match status" value="1"/>
</dbReference>
<dbReference type="EMBL" id="MSFI01000005">
    <property type="protein sequence ID" value="OMP68249.1"/>
    <property type="molecule type" value="Genomic_DNA"/>
</dbReference>
<gene>
    <name evidence="1" type="ORF">BTO28_03010</name>
</gene>